<evidence type="ECO:0000313" key="2">
    <source>
        <dbReference type="Proteomes" id="UP000316621"/>
    </source>
</evidence>
<dbReference type="EMBL" id="CM010724">
    <property type="protein sequence ID" value="RZC80131.1"/>
    <property type="molecule type" value="Genomic_DNA"/>
</dbReference>
<name>A0A4Y7L6X4_PAPSO</name>
<dbReference type="Proteomes" id="UP000316621">
    <property type="component" value="Chromosome 10"/>
</dbReference>
<keyword evidence="2" id="KW-1185">Reference proteome</keyword>
<gene>
    <name evidence="1" type="ORF">C5167_042708</name>
</gene>
<dbReference type="AlphaFoldDB" id="A0A4Y7L6X4"/>
<reference evidence="1 2" key="1">
    <citation type="journal article" date="2018" name="Science">
        <title>The opium poppy genome and morphinan production.</title>
        <authorList>
            <person name="Guo L."/>
            <person name="Winzer T."/>
            <person name="Yang X."/>
            <person name="Li Y."/>
            <person name="Ning Z."/>
            <person name="He Z."/>
            <person name="Teodor R."/>
            <person name="Lu Y."/>
            <person name="Bowser T.A."/>
            <person name="Graham I.A."/>
            <person name="Ye K."/>
        </authorList>
    </citation>
    <scope>NUCLEOTIDE SEQUENCE [LARGE SCALE GENOMIC DNA]</scope>
    <source>
        <strain evidence="2">cv. HN1</strain>
        <tissue evidence="1">Leaves</tissue>
    </source>
</reference>
<proteinExistence type="predicted"/>
<evidence type="ECO:0008006" key="3">
    <source>
        <dbReference type="Google" id="ProtNLM"/>
    </source>
</evidence>
<organism evidence="1 2">
    <name type="scientific">Papaver somniferum</name>
    <name type="common">Opium poppy</name>
    <dbReference type="NCBI Taxonomy" id="3469"/>
    <lineage>
        <taxon>Eukaryota</taxon>
        <taxon>Viridiplantae</taxon>
        <taxon>Streptophyta</taxon>
        <taxon>Embryophyta</taxon>
        <taxon>Tracheophyta</taxon>
        <taxon>Spermatophyta</taxon>
        <taxon>Magnoliopsida</taxon>
        <taxon>Ranunculales</taxon>
        <taxon>Papaveraceae</taxon>
        <taxon>Papaveroideae</taxon>
        <taxon>Papaver</taxon>
    </lineage>
</organism>
<protein>
    <recommendedName>
        <fullName evidence="3">F-box associated domain-containing protein</fullName>
    </recommendedName>
</protein>
<accession>A0A4Y7L6X4</accession>
<sequence length="130" mass="14740">MEEDPDTCMHQNDQIEVWTMMDNKWSKDWKITAHMTDMEYVSAIQTLPNGEILCEGGPMVDEGGIGLLAYDPNLERVRALRIHGFPEWYDMGTYIETLTALDSETSVVECCSFAEAESSSGKKQFHGLLR</sequence>
<dbReference type="Gramene" id="RZC80131">
    <property type="protein sequence ID" value="RZC80131"/>
    <property type="gene ID" value="C5167_042708"/>
</dbReference>
<evidence type="ECO:0000313" key="1">
    <source>
        <dbReference type="EMBL" id="RZC80131.1"/>
    </source>
</evidence>